<proteinExistence type="predicted"/>
<reference evidence="1" key="1">
    <citation type="journal article" date="2021" name="Proc. Natl. Acad. Sci. U.S.A.">
        <title>A Catalog of Tens of Thousands of Viruses from Human Metagenomes Reveals Hidden Associations with Chronic Diseases.</title>
        <authorList>
            <person name="Tisza M.J."/>
            <person name="Buck C.B."/>
        </authorList>
    </citation>
    <scope>NUCLEOTIDE SEQUENCE</scope>
    <source>
        <strain evidence="1">Ctlpi2</strain>
    </source>
</reference>
<name>A0A8S5MLM6_9CAUD</name>
<dbReference type="EMBL" id="BK014928">
    <property type="protein sequence ID" value="DAD83150.1"/>
    <property type="molecule type" value="Genomic_DNA"/>
</dbReference>
<accession>A0A8S5MLM6</accession>
<sequence>MMTTIKRRPANRSTLDKGIKPCYDAQQITT</sequence>
<evidence type="ECO:0000313" key="1">
    <source>
        <dbReference type="EMBL" id="DAD83150.1"/>
    </source>
</evidence>
<organism evidence="1">
    <name type="scientific">Podoviridae sp. ctlpi2</name>
    <dbReference type="NCBI Taxonomy" id="2826574"/>
    <lineage>
        <taxon>Viruses</taxon>
        <taxon>Duplodnaviria</taxon>
        <taxon>Heunggongvirae</taxon>
        <taxon>Uroviricota</taxon>
        <taxon>Caudoviricetes</taxon>
    </lineage>
</organism>
<protein>
    <submittedName>
        <fullName evidence="1">Uncharacterized protein</fullName>
    </submittedName>
</protein>